<dbReference type="GO" id="GO:0004521">
    <property type="term" value="F:RNA endonuclease activity"/>
    <property type="evidence" value="ECO:0007669"/>
    <property type="project" value="TreeGrafter"/>
</dbReference>
<evidence type="ECO:0000313" key="1">
    <source>
        <dbReference type="EMBL" id="RZU98058.1"/>
    </source>
</evidence>
<gene>
    <name evidence="1" type="ORF">EV698_0294</name>
</gene>
<accession>A0A4Q8CYK2</accession>
<dbReference type="PANTHER" id="PTHR11203:SF49">
    <property type="entry name" value="BLL1145 PROTEIN"/>
    <property type="match status" value="1"/>
</dbReference>
<dbReference type="PANTHER" id="PTHR11203">
    <property type="entry name" value="CLEAVAGE AND POLYADENYLATION SPECIFICITY FACTOR FAMILY MEMBER"/>
    <property type="match status" value="1"/>
</dbReference>
<dbReference type="Proteomes" id="UP000292298">
    <property type="component" value="Unassembled WGS sequence"/>
</dbReference>
<dbReference type="InterPro" id="IPR036866">
    <property type="entry name" value="RibonucZ/Hydroxyglut_hydro"/>
</dbReference>
<name>A0A4Q8CYK2_9GAMM</name>
<dbReference type="Gene3D" id="3.60.15.10">
    <property type="entry name" value="Ribonuclease Z/Hydroxyacylglutathione hydrolase-like"/>
    <property type="match status" value="1"/>
</dbReference>
<dbReference type="SUPFAM" id="SSF56281">
    <property type="entry name" value="Metallo-hydrolase/oxidoreductase"/>
    <property type="match status" value="1"/>
</dbReference>
<dbReference type="NCBIfam" id="TIGR04122">
    <property type="entry name" value="Xnuc_lig_assoc"/>
    <property type="match status" value="1"/>
</dbReference>
<dbReference type="InterPro" id="IPR050698">
    <property type="entry name" value="MBL"/>
</dbReference>
<dbReference type="AlphaFoldDB" id="A0A4Q8CYK2"/>
<protein>
    <submittedName>
        <fullName evidence="1">Putative mRNA 3-end processing factor</fullName>
    </submittedName>
</protein>
<evidence type="ECO:0000313" key="2">
    <source>
        <dbReference type="Proteomes" id="UP000292298"/>
    </source>
</evidence>
<comment type="caution">
    <text evidence="1">The sequence shown here is derived from an EMBL/GenBank/DDBJ whole genome shotgun (WGS) entry which is preliminary data.</text>
</comment>
<dbReference type="InterPro" id="IPR026360">
    <property type="entry name" value="Xnuc_lig_assoc"/>
</dbReference>
<dbReference type="EMBL" id="SHLI01000001">
    <property type="protein sequence ID" value="RZU98058.1"/>
    <property type="molecule type" value="Genomic_DNA"/>
</dbReference>
<reference evidence="1 2" key="1">
    <citation type="submission" date="2019-02" db="EMBL/GenBank/DDBJ databases">
        <title>Genomic Encyclopedia of Type Strains, Phase IV (KMG-IV): sequencing the most valuable type-strain genomes for metagenomic binning, comparative biology and taxonomic classification.</title>
        <authorList>
            <person name="Goeker M."/>
        </authorList>
    </citation>
    <scope>NUCLEOTIDE SEQUENCE [LARGE SCALE GENOMIC DNA]</scope>
    <source>
        <strain evidence="1 2">DSM 21056</strain>
    </source>
</reference>
<sequence length="344" mass="38231">MPRYTFIMAVPLIQPTHLGLYCAAGDFHIDPWRPVPRAVITHAHADHARPGSDEYWGSHAGLGLMRRRLGKKAVLNGVDYGQTLRFGPVTVSLHPAGHVLGSAQIRVEHDGEVWVASGDYKRDVDPTCAAFEPVRCDTFITEATFALPVYRWPAVETVAADIDQWWRRNAADGRTTVLFSYALGKAQRLMAALPMERPGPIYLHGAVAPLTEDYREAGVALPDTHRVSEAPKDEDYGTALVIAPPSAAGSTWMRRFRRPALGFASGWMRIRGNRRRRGYDRGFVISDHVDWPGLLQTIEDTGAREVLTTHGRADELVRYLGERGLRARPLATLYGDDEESGENE</sequence>
<proteinExistence type="predicted"/>
<keyword evidence="2" id="KW-1185">Reference proteome</keyword>
<organism evidence="1 2">
    <name type="scientific">Spiribacter vilamensis</name>
    <dbReference type="NCBI Taxonomy" id="531306"/>
    <lineage>
        <taxon>Bacteria</taxon>
        <taxon>Pseudomonadati</taxon>
        <taxon>Pseudomonadota</taxon>
        <taxon>Gammaproteobacteria</taxon>
        <taxon>Chromatiales</taxon>
        <taxon>Ectothiorhodospiraceae</taxon>
        <taxon>Spiribacter</taxon>
    </lineage>
</organism>